<dbReference type="RefSeq" id="XP_015608225.1">
    <property type="nucleotide sequence ID" value="XM_015752739.2"/>
</dbReference>
<gene>
    <name evidence="3" type="primary">LOC107274019</name>
</gene>
<keyword evidence="1" id="KW-0175">Coiled coil</keyword>
<sequence>MFNKMNKSNRNYSRTIDPSSVCSEACVRLEETLSSTSSTSSLSNESFCEFEQQKEEYSDESESDCLRVNHLPSSGRESKSLILHFRNYPEGAELKSDDEKSEKLSEVLEEPEDRFVSEWSSNSEDHSNPCLRERIETLKGTVAKLSDELSEEVRLWRKERQGFELLRERSDILVMGEVTAAAREAAEAYAAESPLSDNISDLFGINSEHTLSELTILEYEKKLAKYQNALAQAQAEKRYEMRRRLVANAYRQKLVEVERLCNEELERIRENASSLRPLNEMISRWQENGKNEGNRGDHMLVPKIHPTLLSPAEDEIYRKDDVGEREESKNSHSGDFFNLQKANHFSWGTLSIFHSGL</sequence>
<dbReference type="GeneID" id="107274019"/>
<dbReference type="KEGG" id="ccin:107274019"/>
<dbReference type="AlphaFoldDB" id="A0AAJ7CET5"/>
<reference evidence="3" key="1">
    <citation type="submission" date="2025-08" db="UniProtKB">
        <authorList>
            <consortium name="RefSeq"/>
        </authorList>
    </citation>
    <scope>IDENTIFICATION</scope>
</reference>
<protein>
    <submittedName>
        <fullName evidence="3">Uncharacterized protein LOC107274019 isoform X1</fullName>
    </submittedName>
</protein>
<accession>A0AAJ7CET5</accession>
<dbReference type="Proteomes" id="UP000694920">
    <property type="component" value="Unplaced"/>
</dbReference>
<name>A0AAJ7CET5_CEPCN</name>
<keyword evidence="2" id="KW-1185">Reference proteome</keyword>
<proteinExistence type="predicted"/>
<evidence type="ECO:0000313" key="3">
    <source>
        <dbReference type="RefSeq" id="XP_015608225.1"/>
    </source>
</evidence>
<evidence type="ECO:0000256" key="1">
    <source>
        <dbReference type="SAM" id="Coils"/>
    </source>
</evidence>
<feature type="coiled-coil region" evidence="1">
    <location>
        <begin position="216"/>
        <end position="267"/>
    </location>
</feature>
<organism evidence="2 3">
    <name type="scientific">Cephus cinctus</name>
    <name type="common">Wheat stem sawfly</name>
    <dbReference type="NCBI Taxonomy" id="211228"/>
    <lineage>
        <taxon>Eukaryota</taxon>
        <taxon>Metazoa</taxon>
        <taxon>Ecdysozoa</taxon>
        <taxon>Arthropoda</taxon>
        <taxon>Hexapoda</taxon>
        <taxon>Insecta</taxon>
        <taxon>Pterygota</taxon>
        <taxon>Neoptera</taxon>
        <taxon>Endopterygota</taxon>
        <taxon>Hymenoptera</taxon>
        <taxon>Cephoidea</taxon>
        <taxon>Cephidae</taxon>
        <taxon>Cephus</taxon>
    </lineage>
</organism>
<evidence type="ECO:0000313" key="2">
    <source>
        <dbReference type="Proteomes" id="UP000694920"/>
    </source>
</evidence>